<reference evidence="2" key="1">
    <citation type="submission" date="2018-05" db="EMBL/GenBank/DDBJ databases">
        <authorList>
            <person name="Lanie J.A."/>
            <person name="Ng W.-L."/>
            <person name="Kazmierczak K.M."/>
            <person name="Andrzejewski T.M."/>
            <person name="Davidsen T.M."/>
            <person name="Wayne K.J."/>
            <person name="Tettelin H."/>
            <person name="Glass J.I."/>
            <person name="Rusch D."/>
            <person name="Podicherti R."/>
            <person name="Tsui H.-C.T."/>
            <person name="Winkler M.E."/>
        </authorList>
    </citation>
    <scope>NUCLEOTIDE SEQUENCE</scope>
</reference>
<dbReference type="AlphaFoldDB" id="A0A381WLH2"/>
<dbReference type="PANTHER" id="PTHR47515:SF1">
    <property type="entry name" value="BLR2054 PROTEIN"/>
    <property type="match status" value="1"/>
</dbReference>
<dbReference type="GO" id="GO:0015074">
    <property type="term" value="P:DNA integration"/>
    <property type="evidence" value="ECO:0007669"/>
    <property type="project" value="InterPro"/>
</dbReference>
<dbReference type="PANTHER" id="PTHR47515">
    <property type="entry name" value="LOW CALCIUM RESPONSE LOCUS PROTEIN T"/>
    <property type="match status" value="1"/>
</dbReference>
<dbReference type="Pfam" id="PF13683">
    <property type="entry name" value="rve_3"/>
    <property type="match status" value="1"/>
</dbReference>
<dbReference type="SUPFAM" id="SSF53098">
    <property type="entry name" value="Ribonuclease H-like"/>
    <property type="match status" value="1"/>
</dbReference>
<evidence type="ECO:0000313" key="2">
    <source>
        <dbReference type="EMBL" id="SVA52743.1"/>
    </source>
</evidence>
<accession>A0A381WLH2</accession>
<protein>
    <recommendedName>
        <fullName evidence="1">Integrase catalytic domain-containing protein</fullName>
    </recommendedName>
</protein>
<name>A0A381WLH2_9ZZZZ</name>
<dbReference type="InterPro" id="IPR001584">
    <property type="entry name" value="Integrase_cat-core"/>
</dbReference>
<organism evidence="2">
    <name type="scientific">marine metagenome</name>
    <dbReference type="NCBI Taxonomy" id="408172"/>
    <lineage>
        <taxon>unclassified sequences</taxon>
        <taxon>metagenomes</taxon>
        <taxon>ecological metagenomes</taxon>
    </lineage>
</organism>
<dbReference type="EMBL" id="UINC01012023">
    <property type="protein sequence ID" value="SVA52743.1"/>
    <property type="molecule type" value="Genomic_DNA"/>
</dbReference>
<feature type="domain" description="Integrase catalytic" evidence="1">
    <location>
        <begin position="8"/>
        <end position="55"/>
    </location>
</feature>
<sequence>MTQVMDTEVFSSRFRDKLLNGELFYTLKKAEIIIEQWRKHYNTIRPHSALGYHPPAPQTIVQMDQSPIMH</sequence>
<dbReference type="InterPro" id="IPR012337">
    <property type="entry name" value="RNaseH-like_sf"/>
</dbReference>
<gene>
    <name evidence="2" type="ORF">METZ01_LOCUS105597</name>
</gene>
<evidence type="ECO:0000259" key="1">
    <source>
        <dbReference type="Pfam" id="PF13683"/>
    </source>
</evidence>
<proteinExistence type="predicted"/>